<gene>
    <name evidence="1" type="ORF">CYMTET_10704</name>
</gene>
<accession>A0AAE0LE76</accession>
<dbReference type="EMBL" id="LGRX02003817">
    <property type="protein sequence ID" value="KAK3281510.1"/>
    <property type="molecule type" value="Genomic_DNA"/>
</dbReference>
<comment type="caution">
    <text evidence="1">The sequence shown here is derived from an EMBL/GenBank/DDBJ whole genome shotgun (WGS) entry which is preliminary data.</text>
</comment>
<dbReference type="AlphaFoldDB" id="A0AAE0LE76"/>
<keyword evidence="2" id="KW-1185">Reference proteome</keyword>
<sequence length="226" mass="25949">MNFTRDVDYTIINENKTECILMTTRCFKKFCMKSNTPQSDPVADYYMDLEDKHLEGDLQQVGDAIKNYDETNNVDTEVLLKTNEKDAFGAPTWVSLWRQARTKQMDAGKSMIGMLKEKGVTDPRAYQEVEILHNQFVLGFEGCKNNISVAAGAEAMTDSQVNLRKMFTERFCELLEPMTNPTADDVRGIGKEVYAIVMHFATEMNMRTYTPAKDEIESHIRKKQKR</sequence>
<protein>
    <submittedName>
        <fullName evidence="1">Uncharacterized protein</fullName>
    </submittedName>
</protein>
<organism evidence="1 2">
    <name type="scientific">Cymbomonas tetramitiformis</name>
    <dbReference type="NCBI Taxonomy" id="36881"/>
    <lineage>
        <taxon>Eukaryota</taxon>
        <taxon>Viridiplantae</taxon>
        <taxon>Chlorophyta</taxon>
        <taxon>Pyramimonadophyceae</taxon>
        <taxon>Pyramimonadales</taxon>
        <taxon>Pyramimonadaceae</taxon>
        <taxon>Cymbomonas</taxon>
    </lineage>
</organism>
<evidence type="ECO:0000313" key="1">
    <source>
        <dbReference type="EMBL" id="KAK3281510.1"/>
    </source>
</evidence>
<evidence type="ECO:0000313" key="2">
    <source>
        <dbReference type="Proteomes" id="UP001190700"/>
    </source>
</evidence>
<name>A0AAE0LE76_9CHLO</name>
<proteinExistence type="predicted"/>
<reference evidence="1 2" key="1">
    <citation type="journal article" date="2015" name="Genome Biol. Evol.">
        <title>Comparative Genomics of a Bacterivorous Green Alga Reveals Evolutionary Causalities and Consequences of Phago-Mixotrophic Mode of Nutrition.</title>
        <authorList>
            <person name="Burns J.A."/>
            <person name="Paasch A."/>
            <person name="Narechania A."/>
            <person name="Kim E."/>
        </authorList>
    </citation>
    <scope>NUCLEOTIDE SEQUENCE [LARGE SCALE GENOMIC DNA]</scope>
    <source>
        <strain evidence="1 2">PLY_AMNH</strain>
    </source>
</reference>
<dbReference type="Proteomes" id="UP001190700">
    <property type="component" value="Unassembled WGS sequence"/>
</dbReference>